<gene>
    <name evidence="1" type="ORF">FOZ62_000981</name>
</gene>
<protein>
    <submittedName>
        <fullName evidence="1">Uncharacterized protein</fullName>
    </submittedName>
</protein>
<feature type="non-terminal residue" evidence="1">
    <location>
        <position position="53"/>
    </location>
</feature>
<dbReference type="Proteomes" id="UP000574390">
    <property type="component" value="Unassembled WGS sequence"/>
</dbReference>
<evidence type="ECO:0000313" key="2">
    <source>
        <dbReference type="Proteomes" id="UP000574390"/>
    </source>
</evidence>
<comment type="caution">
    <text evidence="1">The sequence shown here is derived from an EMBL/GenBank/DDBJ whole genome shotgun (WGS) entry which is preliminary data.</text>
</comment>
<sequence>DCGGSGRASGETPRTRLRRRCQGTLCARSPRYTITLGPPPSPLAIWNSLGADN</sequence>
<dbReference type="AlphaFoldDB" id="A0A7J6PY93"/>
<organism evidence="1 2">
    <name type="scientific">Perkinsus olseni</name>
    <name type="common">Perkinsus atlanticus</name>
    <dbReference type="NCBI Taxonomy" id="32597"/>
    <lineage>
        <taxon>Eukaryota</taxon>
        <taxon>Sar</taxon>
        <taxon>Alveolata</taxon>
        <taxon>Perkinsozoa</taxon>
        <taxon>Perkinsea</taxon>
        <taxon>Perkinsida</taxon>
        <taxon>Perkinsidae</taxon>
        <taxon>Perkinsus</taxon>
    </lineage>
</organism>
<evidence type="ECO:0000313" key="1">
    <source>
        <dbReference type="EMBL" id="KAF4701184.1"/>
    </source>
</evidence>
<reference evidence="1 2" key="1">
    <citation type="submission" date="2020-04" db="EMBL/GenBank/DDBJ databases">
        <title>Perkinsus olseni comparative genomics.</title>
        <authorList>
            <person name="Bogema D.R."/>
        </authorList>
    </citation>
    <scope>NUCLEOTIDE SEQUENCE [LARGE SCALE GENOMIC DNA]</scope>
    <source>
        <strain evidence="1">ATCC PRA-205</strain>
    </source>
</reference>
<dbReference type="EMBL" id="JABANM010033483">
    <property type="protein sequence ID" value="KAF4701184.1"/>
    <property type="molecule type" value="Genomic_DNA"/>
</dbReference>
<proteinExistence type="predicted"/>
<feature type="non-terminal residue" evidence="1">
    <location>
        <position position="1"/>
    </location>
</feature>
<name>A0A7J6PY93_PEROL</name>
<accession>A0A7J6PY93</accession>